<protein>
    <submittedName>
        <fullName evidence="1">Uncharacterized protein</fullName>
    </submittedName>
</protein>
<accession>A0AAX4J750</accession>
<organism evidence="1 2">
    <name type="scientific">Staphylococcus phage CF9</name>
    <dbReference type="NCBI Taxonomy" id="3113741"/>
    <lineage>
        <taxon>Viruses</taxon>
        <taxon>Duplodnaviria</taxon>
        <taxon>Heunggongvirae</taxon>
        <taxon>Uroviricota</taxon>
        <taxon>Caudoviricetes</taxon>
        <taxon>Sextaecvirus</taxon>
    </lineage>
</organism>
<gene>
    <name evidence="1" type="ORF">CF9_0118</name>
</gene>
<dbReference type="EMBL" id="PP034389">
    <property type="protein sequence ID" value="WRW34596.1"/>
    <property type="molecule type" value="Genomic_DNA"/>
</dbReference>
<reference evidence="1" key="1">
    <citation type="submission" date="2023-12" db="EMBL/GenBank/DDBJ databases">
        <title>Isolation and Characterisation of Novel Lytic Bacteriophages for therapeutic applications in Prosthetic Joint Infections.</title>
        <authorList>
            <person name="Burton N."/>
            <person name="Melo L.D.R."/>
            <person name="Pearce B."/>
            <person name="Tadesse M.D."/>
            <person name="Vryonis E."/>
            <person name="Sagona A."/>
        </authorList>
    </citation>
    <scope>NUCLEOTIDE SEQUENCE</scope>
</reference>
<evidence type="ECO:0000313" key="2">
    <source>
        <dbReference type="Proteomes" id="UP001432173"/>
    </source>
</evidence>
<sequence>MEETRLYYKNITDNNNYNLIEKGLTAHVLVILYYKNVTK</sequence>
<proteinExistence type="predicted"/>
<name>A0AAX4J750_9CAUD</name>
<dbReference type="Proteomes" id="UP001432173">
    <property type="component" value="Segment"/>
</dbReference>
<evidence type="ECO:0000313" key="1">
    <source>
        <dbReference type="EMBL" id="WRW34596.1"/>
    </source>
</evidence>